<dbReference type="InterPro" id="IPR046361">
    <property type="entry name" value="EXOC6/Sec15_C"/>
</dbReference>
<reference evidence="9 10" key="1">
    <citation type="submission" date="2023-10" db="EMBL/GenBank/DDBJ databases">
        <title>Genomes of two closely related lineages of the louse Polyplax serrata with different host specificities.</title>
        <authorList>
            <person name="Martinu J."/>
            <person name="Tarabai H."/>
            <person name="Stefka J."/>
            <person name="Hypsa V."/>
        </authorList>
    </citation>
    <scope>NUCLEOTIDE SEQUENCE [LARGE SCALE GENOMIC DNA]</scope>
    <source>
        <strain evidence="9">HR10_N</strain>
    </source>
</reference>
<dbReference type="GO" id="GO:0016020">
    <property type="term" value="C:membrane"/>
    <property type="evidence" value="ECO:0007669"/>
    <property type="project" value="TreeGrafter"/>
</dbReference>
<gene>
    <name evidence="9" type="ORF">RUM43_014774</name>
</gene>
<evidence type="ECO:0000256" key="4">
    <source>
        <dbReference type="ARBA" id="ARBA00022483"/>
    </source>
</evidence>
<dbReference type="Gene3D" id="1.10.357.30">
    <property type="entry name" value="Exocyst complex subunit Sec15 C-terminal domain, N-terminal subdomain"/>
    <property type="match status" value="1"/>
</dbReference>
<dbReference type="Proteomes" id="UP001372834">
    <property type="component" value="Unassembled WGS sequence"/>
</dbReference>
<dbReference type="FunFam" id="1.20.58.670:FF:000002">
    <property type="entry name" value="Exocyst complex component"/>
    <property type="match status" value="1"/>
</dbReference>
<accession>A0AAN8P0U2</accession>
<feature type="domain" description="Exocyst complex subunit EXOC6/Sec15 C-terminal" evidence="7">
    <location>
        <begin position="391"/>
        <end position="738"/>
    </location>
</feature>
<dbReference type="GO" id="GO:0090522">
    <property type="term" value="P:vesicle tethering involved in exocytosis"/>
    <property type="evidence" value="ECO:0007669"/>
    <property type="project" value="UniProtKB-UniRule"/>
</dbReference>
<dbReference type="InterPro" id="IPR048359">
    <property type="entry name" value="EXOC6_Sec15_N"/>
</dbReference>
<evidence type="ECO:0000256" key="5">
    <source>
        <dbReference type="ARBA" id="ARBA00023054"/>
    </source>
</evidence>
<evidence type="ECO:0000259" key="8">
    <source>
        <dbReference type="Pfam" id="PF20651"/>
    </source>
</evidence>
<dbReference type="InterPro" id="IPR042044">
    <property type="entry name" value="EXOC6PINT-1/Sec15/Tip20_C_dom2"/>
</dbReference>
<dbReference type="InterPro" id="IPR007225">
    <property type="entry name" value="EXOC6/Sec15"/>
</dbReference>
<dbReference type="Pfam" id="PF04091">
    <property type="entry name" value="Sec15_C"/>
    <property type="match status" value="1"/>
</dbReference>
<name>A0AAN8P0U2_POLSC</name>
<evidence type="ECO:0000313" key="10">
    <source>
        <dbReference type="Proteomes" id="UP001372834"/>
    </source>
</evidence>
<keyword evidence="5" id="KW-0175">Coiled coil</keyword>
<dbReference type="PANTHER" id="PTHR12702:SF0">
    <property type="entry name" value="EXOCYST COMPLEX COMPONENT 6"/>
    <property type="match status" value="1"/>
</dbReference>
<dbReference type="AlphaFoldDB" id="A0AAN8P0U2"/>
<dbReference type="InterPro" id="IPR042045">
    <property type="entry name" value="EXOC6/Sec15_C_dom1"/>
</dbReference>
<evidence type="ECO:0000256" key="1">
    <source>
        <dbReference type="ARBA" id="ARBA00002660"/>
    </source>
</evidence>
<sequence>MDTAYDKSQRLEHFLVDIEGVDEYWAPTFRSVYEGEDHEKFMENLEVRIKNHDKDIERMCNYHYQGFIESIIELFELKTQVHKLNEELVEIDIELQKSATSVIERGKELVKARKVQKYIAAAIQNLTLCLPVLTTYAKLEKQMKEKRYYPALKTLEQLEQVHLPQIANYRFSLKMRESIPHLRESIKEAAMSDLKDFLENIRKFSEKIGEVAMGHTSEQLLGHSKSISKKERQYSMQDKSEKTWKNSFTNEEDLSAQDLIDFSPVYRCLHIYTVCNARDTFISYYRNQRQQQARLVLQPPTNMHENIVGYRSYIHSVVGFFVGEDHILNTAGTLVNRIYLDDIWNMATSKVVNALRTNTAYCTDAVLMLQIKDLIMLFSTTLRNYGYPVNQLYDLLHEMRDHYNEVLMQRWVGIFRETLDDETFSPIQVTNQLEYDRIIESFPFQDDVKGNLVFPKKLPFSNMVPNVYNQVKKFIHTCLKFSEDLHLSQAANNDMVMKSTTLLLTRTFSGSLMALFRKPGLGLLQVVQIIIDIDYLEKAAIFLDEFICSLTGCQRDDSIAVRKQAMFHVARDDAEKQISTKLKEKINEFLELENYNWALVEPQGYASNFITDLIAFLYSIFSSFTNVPVHVAQESCKAACEHIAKSLMGFVLSDNVKQLTMGALQQINLDTIQCEQFAASDPVPGLEEGVLLKYFAELRQMLDLLMAWDWSAYFHDFGQENSKYEHIKPSTAIIILEKLTDNKNMFSVLKRSERDKKKLLDTVLRQLKQLAQTTQQTE</sequence>
<comment type="caution">
    <text evidence="9">The sequence shown here is derived from an EMBL/GenBank/DDBJ whole genome shotgun (WGS) entry which is preliminary data.</text>
</comment>
<comment type="function">
    <text evidence="1 6">Component of the exocyst complex involved in the docking of exocytic vesicles with fusion sites on the plasma membrane.</text>
</comment>
<dbReference type="GO" id="GO:0000145">
    <property type="term" value="C:exocyst"/>
    <property type="evidence" value="ECO:0007669"/>
    <property type="project" value="UniProtKB-UniRule"/>
</dbReference>
<evidence type="ECO:0000313" key="9">
    <source>
        <dbReference type="EMBL" id="KAK6630429.1"/>
    </source>
</evidence>
<protein>
    <recommendedName>
        <fullName evidence="6">Exocyst complex component</fullName>
    </recommendedName>
</protein>
<dbReference type="EMBL" id="JAWJWE010000011">
    <property type="protein sequence ID" value="KAK6630429.1"/>
    <property type="molecule type" value="Genomic_DNA"/>
</dbReference>
<feature type="domain" description="Exocyst complex component EXOC6/Sec15 N-terminal" evidence="8">
    <location>
        <begin position="45"/>
        <end position="213"/>
    </location>
</feature>
<comment type="similarity">
    <text evidence="2 6">Belongs to the SEC15 family.</text>
</comment>
<dbReference type="Gene3D" id="1.20.58.670">
    <property type="entry name" value="Dsl1p vesicle tethering complex, Tip20p subunit, domain D"/>
    <property type="match status" value="1"/>
</dbReference>
<proteinExistence type="inferred from homology"/>
<evidence type="ECO:0000256" key="2">
    <source>
        <dbReference type="ARBA" id="ARBA00007944"/>
    </source>
</evidence>
<dbReference type="Pfam" id="PF20651">
    <property type="entry name" value="EXOC6_Sec15_N"/>
    <property type="match status" value="1"/>
</dbReference>
<dbReference type="PIRSF" id="PIRSF025007">
    <property type="entry name" value="Sec15"/>
    <property type="match status" value="1"/>
</dbReference>
<keyword evidence="3 6" id="KW-0813">Transport</keyword>
<evidence type="ECO:0000256" key="6">
    <source>
        <dbReference type="PIRNR" id="PIRNR025007"/>
    </source>
</evidence>
<evidence type="ECO:0000259" key="7">
    <source>
        <dbReference type="Pfam" id="PF04091"/>
    </source>
</evidence>
<dbReference type="GO" id="GO:0006893">
    <property type="term" value="P:Golgi to plasma membrane transport"/>
    <property type="evidence" value="ECO:0007669"/>
    <property type="project" value="TreeGrafter"/>
</dbReference>
<organism evidence="9 10">
    <name type="scientific">Polyplax serrata</name>
    <name type="common">Common mouse louse</name>
    <dbReference type="NCBI Taxonomy" id="468196"/>
    <lineage>
        <taxon>Eukaryota</taxon>
        <taxon>Metazoa</taxon>
        <taxon>Ecdysozoa</taxon>
        <taxon>Arthropoda</taxon>
        <taxon>Hexapoda</taxon>
        <taxon>Insecta</taxon>
        <taxon>Pterygota</taxon>
        <taxon>Neoptera</taxon>
        <taxon>Paraneoptera</taxon>
        <taxon>Psocodea</taxon>
        <taxon>Troctomorpha</taxon>
        <taxon>Phthiraptera</taxon>
        <taxon>Anoplura</taxon>
        <taxon>Polyplacidae</taxon>
        <taxon>Polyplax</taxon>
    </lineage>
</organism>
<evidence type="ECO:0000256" key="3">
    <source>
        <dbReference type="ARBA" id="ARBA00022448"/>
    </source>
</evidence>
<dbReference type="PANTHER" id="PTHR12702">
    <property type="entry name" value="SEC15"/>
    <property type="match status" value="1"/>
</dbReference>
<keyword evidence="4 6" id="KW-0268">Exocytosis</keyword>
<dbReference type="GO" id="GO:0006886">
    <property type="term" value="P:intracellular protein transport"/>
    <property type="evidence" value="ECO:0007669"/>
    <property type="project" value="InterPro"/>
</dbReference>